<name>A0A562KTP6_9BRAD</name>
<evidence type="ECO:0000313" key="2">
    <source>
        <dbReference type="EMBL" id="TWH98799.1"/>
    </source>
</evidence>
<proteinExistence type="predicted"/>
<protein>
    <submittedName>
        <fullName evidence="2">Uncharacterized protein</fullName>
    </submittedName>
</protein>
<organism evidence="2 3">
    <name type="scientific">Bradyrhizobium daqingense</name>
    <dbReference type="NCBI Taxonomy" id="993502"/>
    <lineage>
        <taxon>Bacteria</taxon>
        <taxon>Pseudomonadati</taxon>
        <taxon>Pseudomonadota</taxon>
        <taxon>Alphaproteobacteria</taxon>
        <taxon>Hyphomicrobiales</taxon>
        <taxon>Nitrobacteraceae</taxon>
        <taxon>Bradyrhizobium</taxon>
    </lineage>
</organism>
<feature type="compositionally biased region" description="Basic and acidic residues" evidence="1">
    <location>
        <begin position="36"/>
        <end position="45"/>
    </location>
</feature>
<reference evidence="2 3" key="1">
    <citation type="journal article" date="2015" name="Stand. Genomic Sci.">
        <title>Genomic Encyclopedia of Bacterial and Archaeal Type Strains, Phase III: the genomes of soil and plant-associated and newly described type strains.</title>
        <authorList>
            <person name="Whitman W.B."/>
            <person name="Woyke T."/>
            <person name="Klenk H.P."/>
            <person name="Zhou Y."/>
            <person name="Lilburn T.G."/>
            <person name="Beck B.J."/>
            <person name="De Vos P."/>
            <person name="Vandamme P."/>
            <person name="Eisen J.A."/>
            <person name="Garrity G."/>
            <person name="Hugenholtz P."/>
            <person name="Kyrpides N.C."/>
        </authorList>
    </citation>
    <scope>NUCLEOTIDE SEQUENCE [LARGE SCALE GENOMIC DNA]</scope>
    <source>
        <strain evidence="2 3">CGMCC 1.10947</strain>
    </source>
</reference>
<dbReference type="Proteomes" id="UP000317176">
    <property type="component" value="Unassembled WGS sequence"/>
</dbReference>
<evidence type="ECO:0000313" key="3">
    <source>
        <dbReference type="Proteomes" id="UP000317176"/>
    </source>
</evidence>
<feature type="region of interest" description="Disordered" evidence="1">
    <location>
        <begin position="1"/>
        <end position="45"/>
    </location>
</feature>
<evidence type="ECO:0000256" key="1">
    <source>
        <dbReference type="SAM" id="MobiDB-lite"/>
    </source>
</evidence>
<gene>
    <name evidence="2" type="ORF">IQ17_05656</name>
</gene>
<sequence length="45" mass="5190">MELDHHNDNRDAEPQQTEHSEPVGQTAFTRPFASEGLERLRDSHC</sequence>
<feature type="compositionally biased region" description="Basic and acidic residues" evidence="1">
    <location>
        <begin position="1"/>
        <end position="21"/>
    </location>
</feature>
<comment type="caution">
    <text evidence="2">The sequence shown here is derived from an EMBL/GenBank/DDBJ whole genome shotgun (WGS) entry which is preliminary data.</text>
</comment>
<dbReference type="AlphaFoldDB" id="A0A562KTP6"/>
<dbReference type="EMBL" id="VLKL01000020">
    <property type="protein sequence ID" value="TWH98799.1"/>
    <property type="molecule type" value="Genomic_DNA"/>
</dbReference>
<accession>A0A562KTP6</accession>
<keyword evidence="3" id="KW-1185">Reference proteome</keyword>